<dbReference type="EMBL" id="BRZM01000011">
    <property type="protein sequence ID" value="GLD51794.1"/>
    <property type="molecule type" value="Genomic_DNA"/>
</dbReference>
<reference evidence="2" key="1">
    <citation type="submission" date="2022-08" db="EMBL/GenBank/DDBJ databases">
        <title>Genome sequencing of akame (Lates japonicus).</title>
        <authorList>
            <person name="Hashiguchi Y."/>
            <person name="Takahashi H."/>
        </authorList>
    </citation>
    <scope>NUCLEOTIDE SEQUENCE</scope>
    <source>
        <strain evidence="2">Kochi</strain>
    </source>
</reference>
<evidence type="ECO:0000256" key="1">
    <source>
        <dbReference type="SAM" id="MobiDB-lite"/>
    </source>
</evidence>
<sequence length="350" mass="41597">MMLSKKEKRSFSNGPLRDQWEKRAQNIADQCKQEAEWKEKSSVKVLFSKWNYHWSLNGEMSDFKRVTSGIDEADKKPKIKFKIVPPPPKPKPEPTPPPPPPKKTASPKPHRPKRKVEVDAFRICWRESWMSLKPPKYLYLRAKEFKTRLPGFTTIELTNNRKYKPKRYRLEAEVTSDEWTHSWKQVKSLDQLELSEEKQFQWEILFERKVVRKAEREEFSLPVWAGTWKIMNFVFRQQKQNWDCIWPDYQQNLTDKSDELQQLAEQDEPSDWEESWKLSGAELEPNDVTDEDDETLSAASLSTDITVVLRINDVFMPGWSNSWLISAAPLQEDEERERNWSSCWGYRQQI</sequence>
<organism evidence="2 3">
    <name type="scientific">Lates japonicus</name>
    <name type="common">Japanese lates</name>
    <dbReference type="NCBI Taxonomy" id="270547"/>
    <lineage>
        <taxon>Eukaryota</taxon>
        <taxon>Metazoa</taxon>
        <taxon>Chordata</taxon>
        <taxon>Craniata</taxon>
        <taxon>Vertebrata</taxon>
        <taxon>Euteleostomi</taxon>
        <taxon>Actinopterygii</taxon>
        <taxon>Neopterygii</taxon>
        <taxon>Teleostei</taxon>
        <taxon>Neoteleostei</taxon>
        <taxon>Acanthomorphata</taxon>
        <taxon>Carangaria</taxon>
        <taxon>Carangaria incertae sedis</taxon>
        <taxon>Centropomidae</taxon>
        <taxon>Lates</taxon>
    </lineage>
</organism>
<proteinExistence type="predicted"/>
<feature type="non-terminal residue" evidence="2">
    <location>
        <position position="350"/>
    </location>
</feature>
<feature type="region of interest" description="Disordered" evidence="1">
    <location>
        <begin position="1"/>
        <end position="25"/>
    </location>
</feature>
<gene>
    <name evidence="2" type="ORF">AKAME5_000478700</name>
</gene>
<keyword evidence="3" id="KW-1185">Reference proteome</keyword>
<protein>
    <submittedName>
        <fullName evidence="2">Intracellular protein transport protein USO1-like isoform X2</fullName>
    </submittedName>
</protein>
<evidence type="ECO:0000313" key="2">
    <source>
        <dbReference type="EMBL" id="GLD51794.1"/>
    </source>
</evidence>
<dbReference type="AlphaFoldDB" id="A0AAD3QZL5"/>
<evidence type="ECO:0000313" key="3">
    <source>
        <dbReference type="Proteomes" id="UP001279410"/>
    </source>
</evidence>
<accession>A0AAD3QZL5</accession>
<feature type="compositionally biased region" description="Pro residues" evidence="1">
    <location>
        <begin position="84"/>
        <end position="102"/>
    </location>
</feature>
<dbReference type="Proteomes" id="UP001279410">
    <property type="component" value="Unassembled WGS sequence"/>
</dbReference>
<name>A0AAD3QZL5_LATJO</name>
<comment type="caution">
    <text evidence="2">The sequence shown here is derived from an EMBL/GenBank/DDBJ whole genome shotgun (WGS) entry which is preliminary data.</text>
</comment>
<feature type="region of interest" description="Disordered" evidence="1">
    <location>
        <begin position="75"/>
        <end position="114"/>
    </location>
</feature>